<dbReference type="Proteomes" id="UP001063698">
    <property type="component" value="Chromosome"/>
</dbReference>
<dbReference type="AlphaFoldDB" id="A0A977KAV2"/>
<protein>
    <recommendedName>
        <fullName evidence="4">Transmembrane protein</fullName>
    </recommendedName>
</protein>
<accession>A0A977KAV2</accession>
<keyword evidence="1" id="KW-1133">Transmembrane helix</keyword>
<evidence type="ECO:0000313" key="2">
    <source>
        <dbReference type="EMBL" id="UXD22255.1"/>
    </source>
</evidence>
<proteinExistence type="predicted"/>
<reference evidence="2" key="1">
    <citation type="submission" date="2013-11" db="EMBL/GenBank/DDBJ databases">
        <title>Comparative genomics of Ignicoccus.</title>
        <authorList>
            <person name="Podar M."/>
        </authorList>
    </citation>
    <scope>NUCLEOTIDE SEQUENCE</scope>
    <source>
        <strain evidence="2">DSM 13166</strain>
    </source>
</reference>
<feature type="transmembrane region" description="Helical" evidence="1">
    <location>
        <begin position="29"/>
        <end position="48"/>
    </location>
</feature>
<gene>
    <name evidence="2" type="ORF">IPA_02955</name>
</gene>
<evidence type="ECO:0000256" key="1">
    <source>
        <dbReference type="SAM" id="Phobius"/>
    </source>
</evidence>
<organism evidence="2 3">
    <name type="scientific">Ignicoccus pacificus DSM 13166</name>
    <dbReference type="NCBI Taxonomy" id="940294"/>
    <lineage>
        <taxon>Archaea</taxon>
        <taxon>Thermoproteota</taxon>
        <taxon>Thermoprotei</taxon>
        <taxon>Desulfurococcales</taxon>
        <taxon>Desulfurococcaceae</taxon>
        <taxon>Ignicoccus</taxon>
    </lineage>
</organism>
<sequence>MGQQYTFKRARCALERGKGIAARRGGAELLGALMLLAIVLGLSTSYLLPMFHSVQQLSDTVSKYLMMLDIWERISELFVGVTSNAPSFICTNLTTALSCTFQLPYFGKAGEVVPEAVYLLDKGVASCVAPSISVNFTTVSVASTYLTMVITAYFPSCTVTTNYGKFVIAFALPEVVSTSSTTVTLTLTSSTYVTTITTQVPLMVFYDRNPVYYYSMTGVIG</sequence>
<keyword evidence="3" id="KW-1185">Reference proteome</keyword>
<dbReference type="KEGG" id="ipc:IPA_02955"/>
<evidence type="ECO:0000313" key="3">
    <source>
        <dbReference type="Proteomes" id="UP001063698"/>
    </source>
</evidence>
<keyword evidence="1" id="KW-0812">Transmembrane</keyword>
<evidence type="ECO:0008006" key="4">
    <source>
        <dbReference type="Google" id="ProtNLM"/>
    </source>
</evidence>
<dbReference type="EMBL" id="CP006868">
    <property type="protein sequence ID" value="UXD22255.1"/>
    <property type="molecule type" value="Genomic_DNA"/>
</dbReference>
<name>A0A977KAV2_9CREN</name>
<keyword evidence="1" id="KW-0472">Membrane</keyword>